<dbReference type="SUPFAM" id="SSF48452">
    <property type="entry name" value="TPR-like"/>
    <property type="match status" value="3"/>
</dbReference>
<organism evidence="1 2">
    <name type="scientific">Thermomonospora cellulosilytica</name>
    <dbReference type="NCBI Taxonomy" id="1411118"/>
    <lineage>
        <taxon>Bacteria</taxon>
        <taxon>Bacillati</taxon>
        <taxon>Actinomycetota</taxon>
        <taxon>Actinomycetes</taxon>
        <taxon>Streptosporangiales</taxon>
        <taxon>Thermomonosporaceae</taxon>
        <taxon>Thermomonospora</taxon>
    </lineage>
</organism>
<protein>
    <submittedName>
        <fullName evidence="1">Tetratricopeptide (TPR) repeat protein</fullName>
    </submittedName>
</protein>
<proteinExistence type="predicted"/>
<dbReference type="Gene3D" id="1.25.40.10">
    <property type="entry name" value="Tetratricopeptide repeat domain"/>
    <property type="match status" value="2"/>
</dbReference>
<sequence length="878" mass="95549">MSADEVYELMNRAGDLPFGEARTVLVEDALRRAEAAGDERLAFAVRMELTSAYQHGGEPAKAFTTFSRCLSQHDADPGRFGDARRLLWHFKWVVNALTLFPEIPLDRTYAVLDDMERRYRLGGHSLQAVYHYRHAVARHVGDDEAADEWYARWHAAPRDELSDCEGCDPTGKVRHLTRRGRHAEALELAAPVLGKELTCTEQPQNILTALLPAYLHTGRLEEAGTAHRRAYRLTRPNLRDLSDIADHIEFCAITGNEPRGLEILERHLDWLERSPSPYATMRFAAAAGLLLRRLADIGVEDQVRLRRGDAEVAAADLRAELTRQALELADRFDARNGTTRQGDDVRAVLEAEPLVEHLPLTPYARRPEPVAARPEPVAADDPDALLDAAEAAWNRHEMAAAVAAWERFDELAPEPSPARAGRRADGRGWQLLVAQGEPQAALAEWERAADLHVQAGDEVRAEAARSRAGSLLCELDRVEEGVRRMRSALDRLDGLAPGSRRAASARLRLVNALVQHDRVDEAVALLETAACEDPAGAADLEMTRARILALQGDPEGAAAAFRRACDGFRGLGGGALLAEAALMHAQLLIQTRREPGEHTDEVMALLDEALRNAPAEMTAMRASAHGLRGSELMLRERPAEAVEDLVEAVAAYTAAGGFAQAAYARVDLAFAYLHAGRFLDAAEAAEEAGPMLLQLEDVQSERRCRYIVAEAQQAMGEEAAADTYASLAGEERDDNPLVAASLLEKAADVLTGADKDALAAERYATAAEAFAAGGDPFGVVRTRRRAALCLSWSGRPEEAAEEITRARAALADLPGDNEAALTWENAVTGYDEARVLAGAGRLGEALTRVEEAIKGFTDLGETDAATTATAFRDQLTED</sequence>
<reference evidence="1 2" key="1">
    <citation type="submission" date="2020-08" db="EMBL/GenBank/DDBJ databases">
        <title>Sequencing the genomes of 1000 actinobacteria strains.</title>
        <authorList>
            <person name="Klenk H.-P."/>
        </authorList>
    </citation>
    <scope>NUCLEOTIDE SEQUENCE [LARGE SCALE GENOMIC DNA]</scope>
    <source>
        <strain evidence="1 2">DSM 45823</strain>
    </source>
</reference>
<comment type="caution">
    <text evidence="1">The sequence shown here is derived from an EMBL/GenBank/DDBJ whole genome shotgun (WGS) entry which is preliminary data.</text>
</comment>
<keyword evidence="2" id="KW-1185">Reference proteome</keyword>
<dbReference type="InterPro" id="IPR011990">
    <property type="entry name" value="TPR-like_helical_dom_sf"/>
</dbReference>
<dbReference type="RefSeq" id="WP_182703600.1">
    <property type="nucleotide sequence ID" value="NZ_JACJII010000001.1"/>
</dbReference>
<name>A0A7W3MSQ8_9ACTN</name>
<accession>A0A7W3MSQ8</accession>
<evidence type="ECO:0000313" key="1">
    <source>
        <dbReference type="EMBL" id="MBA9001179.1"/>
    </source>
</evidence>
<dbReference type="EMBL" id="JACJII010000001">
    <property type="protein sequence ID" value="MBA9001179.1"/>
    <property type="molecule type" value="Genomic_DNA"/>
</dbReference>
<gene>
    <name evidence="1" type="ORF">HNR21_000061</name>
</gene>
<dbReference type="AlphaFoldDB" id="A0A7W3MSQ8"/>
<dbReference type="Proteomes" id="UP000539313">
    <property type="component" value="Unassembled WGS sequence"/>
</dbReference>
<evidence type="ECO:0000313" key="2">
    <source>
        <dbReference type="Proteomes" id="UP000539313"/>
    </source>
</evidence>